<dbReference type="InterPro" id="IPR054202">
    <property type="entry name" value="DUF6907"/>
</dbReference>
<feature type="compositionally biased region" description="Polar residues" evidence="1">
    <location>
        <begin position="18"/>
        <end position="29"/>
    </location>
</feature>
<evidence type="ECO:0000256" key="1">
    <source>
        <dbReference type="SAM" id="MobiDB-lite"/>
    </source>
</evidence>
<dbReference type="EMBL" id="CP043959">
    <property type="protein sequence ID" value="QER88615.1"/>
    <property type="molecule type" value="Genomic_DNA"/>
</dbReference>
<feature type="region of interest" description="Disordered" evidence="1">
    <location>
        <begin position="9"/>
        <end position="29"/>
    </location>
</feature>
<evidence type="ECO:0000313" key="3">
    <source>
        <dbReference type="Proteomes" id="UP000324308"/>
    </source>
</evidence>
<evidence type="ECO:0000313" key="2">
    <source>
        <dbReference type="EMBL" id="QER88615.1"/>
    </source>
</evidence>
<accession>A0ABX5ZWQ7</accession>
<dbReference type="Proteomes" id="UP000324308">
    <property type="component" value="Chromosome"/>
</dbReference>
<name>A0ABX5ZWQ7_STRTE</name>
<protein>
    <recommendedName>
        <fullName evidence="4">DUF1876 domain-containing protein</fullName>
    </recommendedName>
</protein>
<dbReference type="RefSeq" id="WP_150156196.1">
    <property type="nucleotide sequence ID" value="NZ_CP043959.1"/>
</dbReference>
<keyword evidence="3" id="KW-1185">Reference proteome</keyword>
<gene>
    <name evidence="2" type="ORF">F3L20_24630</name>
</gene>
<organism evidence="2 3">
    <name type="scientific">Streptomyces tendae</name>
    <dbReference type="NCBI Taxonomy" id="1932"/>
    <lineage>
        <taxon>Bacteria</taxon>
        <taxon>Bacillati</taxon>
        <taxon>Actinomycetota</taxon>
        <taxon>Actinomycetes</taxon>
        <taxon>Kitasatosporales</taxon>
        <taxon>Streptomycetaceae</taxon>
        <taxon>Streptomyces</taxon>
    </lineage>
</organism>
<sequence length="168" mass="17945">MAQSAISQHTAALAGIPSQPTAADKSQPTLKPGFRLVPALIGTRKASHTAWIPCPSWCVEDHTAEPYQLEDITHASKSEDVGISSFLKPNGDLLMFAMLQADPAATDSRLRQAHIAVEAGDMPEYHTPEMAEALADDLIAFASSLRHLARAARLHNASQGAELRGEAV</sequence>
<proteinExistence type="predicted"/>
<dbReference type="Pfam" id="PF21848">
    <property type="entry name" value="DUF6907"/>
    <property type="match status" value="1"/>
</dbReference>
<evidence type="ECO:0008006" key="4">
    <source>
        <dbReference type="Google" id="ProtNLM"/>
    </source>
</evidence>
<reference evidence="2 3" key="1">
    <citation type="submission" date="2019-09" db="EMBL/GenBank/DDBJ databases">
        <title>Draft genome sequence of the Ebosin-producing strain Streptomyces sp. 139.</title>
        <authorList>
            <person name="Ai L."/>
            <person name="Geng M."/>
            <person name="Ma M."/>
            <person name="Bai L."/>
        </authorList>
    </citation>
    <scope>NUCLEOTIDE SEQUENCE [LARGE SCALE GENOMIC DNA]</scope>
    <source>
        <strain evidence="2 3">139</strain>
    </source>
</reference>